<dbReference type="Proteomes" id="UP000289184">
    <property type="component" value="Unassembled WGS sequence"/>
</dbReference>
<dbReference type="AlphaFoldDB" id="A0A446CFF5"/>
<gene>
    <name evidence="1" type="ORF">AGI3411_02663</name>
</gene>
<sequence length="121" mass="13319">MAPTSQKPLALKSVRPNVMEVEYGAFRGYVDVIDHSPQTPVCKTHFCRTVWPSRDMAEQQAMELARGLQRARGLGASRAVLLAASLSDATTGRKPLEFVPVSLVKQQPTVPVVKRHLRLVA</sequence>
<protein>
    <submittedName>
        <fullName evidence="1">Uncharacterized protein</fullName>
    </submittedName>
</protein>
<dbReference type="EMBL" id="UFQB01000009">
    <property type="protein sequence ID" value="SSW66568.1"/>
    <property type="molecule type" value="Genomic_DNA"/>
</dbReference>
<name>A0A446CFF5_9BURK</name>
<reference evidence="1 2" key="1">
    <citation type="submission" date="2018-07" db="EMBL/GenBank/DDBJ databases">
        <authorList>
            <person name="Peeters C."/>
        </authorList>
    </citation>
    <scope>NUCLEOTIDE SEQUENCE [LARGE SCALE GENOMIC DNA]</scope>
    <source>
        <strain evidence="1 2">LMG 3411</strain>
    </source>
</reference>
<dbReference type="RefSeq" id="WP_129527854.1">
    <property type="nucleotide sequence ID" value="NZ_UFQB01000009.1"/>
</dbReference>
<evidence type="ECO:0000313" key="1">
    <source>
        <dbReference type="EMBL" id="SSW66568.1"/>
    </source>
</evidence>
<accession>A0A446CFF5</accession>
<evidence type="ECO:0000313" key="2">
    <source>
        <dbReference type="Proteomes" id="UP000289184"/>
    </source>
</evidence>
<dbReference type="OrthoDB" id="8656528at2"/>
<organism evidence="1 2">
    <name type="scientific">Achromobacter agilis</name>
    <dbReference type="NCBI Taxonomy" id="1353888"/>
    <lineage>
        <taxon>Bacteria</taxon>
        <taxon>Pseudomonadati</taxon>
        <taxon>Pseudomonadota</taxon>
        <taxon>Betaproteobacteria</taxon>
        <taxon>Burkholderiales</taxon>
        <taxon>Alcaligenaceae</taxon>
        <taxon>Achromobacter</taxon>
    </lineage>
</organism>
<proteinExistence type="predicted"/>
<keyword evidence="2" id="KW-1185">Reference proteome</keyword>